<dbReference type="AlphaFoldDB" id="A0AAD7XN41"/>
<proteinExistence type="predicted"/>
<evidence type="ECO:0000256" key="1">
    <source>
        <dbReference type="SAM" id="MobiDB-lite"/>
    </source>
</evidence>
<dbReference type="GO" id="GO:0004843">
    <property type="term" value="F:cysteine-type deubiquitinase activity"/>
    <property type="evidence" value="ECO:0007669"/>
    <property type="project" value="TreeGrafter"/>
</dbReference>
<dbReference type="Proteomes" id="UP001230188">
    <property type="component" value="Unassembled WGS sequence"/>
</dbReference>
<reference evidence="3" key="1">
    <citation type="submission" date="2023-01" db="EMBL/GenBank/DDBJ databases">
        <title>Metagenome sequencing of chrysophaentin producing Chrysophaeum taylorii.</title>
        <authorList>
            <person name="Davison J."/>
            <person name="Bewley C."/>
        </authorList>
    </citation>
    <scope>NUCLEOTIDE SEQUENCE</scope>
    <source>
        <strain evidence="3">NIES-1699</strain>
    </source>
</reference>
<dbReference type="CDD" id="cd22751">
    <property type="entry name" value="OTU_plant_OTU9-like"/>
    <property type="match status" value="1"/>
</dbReference>
<protein>
    <recommendedName>
        <fullName evidence="2">OTU domain-containing protein</fullName>
    </recommendedName>
</protein>
<dbReference type="PANTHER" id="PTHR12419:SF111">
    <property type="entry name" value="OVARIAN TUMOR DOMAIN-CONTAINING DEUBIQUITINATING ENZYME 9"/>
    <property type="match status" value="1"/>
</dbReference>
<feature type="compositionally biased region" description="Basic and acidic residues" evidence="1">
    <location>
        <begin position="40"/>
        <end position="55"/>
    </location>
</feature>
<dbReference type="SUPFAM" id="SSF54001">
    <property type="entry name" value="Cysteine proteinases"/>
    <property type="match status" value="1"/>
</dbReference>
<dbReference type="InterPro" id="IPR003323">
    <property type="entry name" value="OTU_dom"/>
</dbReference>
<name>A0AAD7XN41_9STRA</name>
<dbReference type="Pfam" id="PF02338">
    <property type="entry name" value="OTU"/>
    <property type="match status" value="1"/>
</dbReference>
<evidence type="ECO:0000313" key="4">
    <source>
        <dbReference type="Proteomes" id="UP001230188"/>
    </source>
</evidence>
<comment type="caution">
    <text evidence="3">The sequence shown here is derived from an EMBL/GenBank/DDBJ whole genome shotgun (WGS) entry which is preliminary data.</text>
</comment>
<feature type="region of interest" description="Disordered" evidence="1">
    <location>
        <begin position="1"/>
        <end position="64"/>
    </location>
</feature>
<gene>
    <name evidence="3" type="ORF">CTAYLR_000346</name>
</gene>
<sequence>MYTSMSWTTTTTTTTRTTKKSENESPVGLRGGEIAPTNALERRLSSDHGLPERVSPRTFEAPPPEAKVVEDHRTRLRRRLEELNLREFEVRGDGACQFRALAHQLYGDEELHGTVRSRIATYLEEHADKYGPFVDDGFERFVERMRRPEEWGDHVTLQAAADHFGVRVCLVTSYETRAFVHVVPPQEEGVPTVWLSFWAEVHYNSLLSYEDHRLSSAVLLLV</sequence>
<organism evidence="3 4">
    <name type="scientific">Chrysophaeum taylorii</name>
    <dbReference type="NCBI Taxonomy" id="2483200"/>
    <lineage>
        <taxon>Eukaryota</taxon>
        <taxon>Sar</taxon>
        <taxon>Stramenopiles</taxon>
        <taxon>Ochrophyta</taxon>
        <taxon>Pelagophyceae</taxon>
        <taxon>Pelagomonadales</taxon>
        <taxon>Pelagomonadaceae</taxon>
        <taxon>Chrysophaeum</taxon>
    </lineage>
</organism>
<keyword evidence="4" id="KW-1185">Reference proteome</keyword>
<accession>A0AAD7XN41</accession>
<dbReference type="PANTHER" id="PTHR12419">
    <property type="entry name" value="OTU DOMAIN CONTAINING PROTEIN"/>
    <property type="match status" value="1"/>
</dbReference>
<evidence type="ECO:0000313" key="3">
    <source>
        <dbReference type="EMBL" id="KAJ8605159.1"/>
    </source>
</evidence>
<feature type="domain" description="OTU" evidence="2">
    <location>
        <begin position="85"/>
        <end position="209"/>
    </location>
</feature>
<dbReference type="PROSITE" id="PS50802">
    <property type="entry name" value="OTU"/>
    <property type="match status" value="1"/>
</dbReference>
<evidence type="ECO:0000259" key="2">
    <source>
        <dbReference type="PROSITE" id="PS50802"/>
    </source>
</evidence>
<dbReference type="Gene3D" id="3.90.70.80">
    <property type="match status" value="1"/>
</dbReference>
<dbReference type="InterPro" id="IPR050704">
    <property type="entry name" value="Peptidase_C85-like"/>
</dbReference>
<dbReference type="InterPro" id="IPR038765">
    <property type="entry name" value="Papain-like_cys_pep_sf"/>
</dbReference>
<dbReference type="EMBL" id="JAQMWT010000317">
    <property type="protein sequence ID" value="KAJ8605159.1"/>
    <property type="molecule type" value="Genomic_DNA"/>
</dbReference>
<dbReference type="GO" id="GO:0016579">
    <property type="term" value="P:protein deubiquitination"/>
    <property type="evidence" value="ECO:0007669"/>
    <property type="project" value="TreeGrafter"/>
</dbReference>